<evidence type="ECO:0000256" key="3">
    <source>
        <dbReference type="ARBA" id="ARBA00022723"/>
    </source>
</evidence>
<dbReference type="GO" id="GO:0016788">
    <property type="term" value="F:hydrolase activity, acting on ester bonds"/>
    <property type="evidence" value="ECO:0007669"/>
    <property type="project" value="InterPro"/>
</dbReference>
<accession>A0A1T3C534</accession>
<keyword evidence="4" id="KW-0255">Endonuclease</keyword>
<dbReference type="EMBL" id="LVVK01000026">
    <property type="protein sequence ID" value="OPB36194.1"/>
    <property type="molecule type" value="Genomic_DNA"/>
</dbReference>
<dbReference type="InterPro" id="IPR003154">
    <property type="entry name" value="S1/P1nuclease"/>
</dbReference>
<dbReference type="PANTHER" id="PTHR33146">
    <property type="entry name" value="ENDONUCLEASE 4"/>
    <property type="match status" value="1"/>
</dbReference>
<dbReference type="GO" id="GO:0003676">
    <property type="term" value="F:nucleic acid binding"/>
    <property type="evidence" value="ECO:0007669"/>
    <property type="project" value="InterPro"/>
</dbReference>
<gene>
    <name evidence="9" type="ORF">A0O28_0109700</name>
</gene>
<keyword evidence="3" id="KW-0479">Metal-binding</keyword>
<evidence type="ECO:0000256" key="1">
    <source>
        <dbReference type="ARBA" id="ARBA00009547"/>
    </source>
</evidence>
<evidence type="ECO:0000256" key="5">
    <source>
        <dbReference type="ARBA" id="ARBA00022801"/>
    </source>
</evidence>
<evidence type="ECO:0000313" key="10">
    <source>
        <dbReference type="Proteomes" id="UP000191004"/>
    </source>
</evidence>
<evidence type="ECO:0000313" key="9">
    <source>
        <dbReference type="EMBL" id="OPB36194.1"/>
    </source>
</evidence>
<dbReference type="Proteomes" id="UP000191004">
    <property type="component" value="Unassembled WGS sequence"/>
</dbReference>
<evidence type="ECO:0000256" key="6">
    <source>
        <dbReference type="ARBA" id="ARBA00023157"/>
    </source>
</evidence>
<sequence length="303" mass="34341">MKISIELVVLGLVSLPGAIAWGQLGHYTTAYLASYFVANSTEAYLKDLLGKNDDDYLAGISTWADDFAHRDEGEYTGGWHYIDAHDDPESEDCNVDYKRDCKETGCVISALVNMTELALNSQTSEEDREFAVKMLVHFVGDLHQPLHNEDIAQGGTQLSVKWEGGQSKLHKVWDTLIPEKFTEHLHSRQNRRALEWAQELAGEISNGKFAAEKDSWLKNFDPSDSFKTVMTWSNEANDFVCDNVFIDNYEPSQIKGKELSKKDYYDQASSLVEKQIARAGYRMAAWLDEIARNNWHGQDNSEL</sequence>
<proteinExistence type="inferred from homology"/>
<dbReference type="GO" id="GO:0046872">
    <property type="term" value="F:metal ion binding"/>
    <property type="evidence" value="ECO:0007669"/>
    <property type="project" value="UniProtKB-KW"/>
</dbReference>
<dbReference type="Pfam" id="PF02265">
    <property type="entry name" value="S1-P1_nuclease"/>
    <property type="match status" value="1"/>
</dbReference>
<reference evidence="9 10" key="1">
    <citation type="submission" date="2016-04" db="EMBL/GenBank/DDBJ databases">
        <title>Multiple horizontal gene transfer events from other fungi enriched the ability of the initially mycotrophic fungus Trichoderma (Ascomycota) to feed on dead plant biomass.</title>
        <authorList>
            <person name="Atanasova L."/>
            <person name="Chenthamara K."/>
            <person name="Zhang J."/>
            <person name="Grujic M."/>
            <person name="Henrissat B."/>
            <person name="Kuo A."/>
            <person name="Aertz A."/>
            <person name="Salamov A."/>
            <person name="Lipzen A."/>
            <person name="Labutti K."/>
            <person name="Barry K."/>
            <person name="Miao Y."/>
            <person name="Rahimi M.J."/>
            <person name="Shen Q."/>
            <person name="Grigoriev I.V."/>
            <person name="Kubicek C.P."/>
            <person name="Druzhinina I.S."/>
        </authorList>
    </citation>
    <scope>NUCLEOTIDE SEQUENCE [LARGE SCALE GENOMIC DNA]</scope>
    <source>
        <strain evidence="9 10">NJAU 4742</strain>
    </source>
</reference>
<dbReference type="OrthoDB" id="441446at2759"/>
<dbReference type="SUPFAM" id="SSF48537">
    <property type="entry name" value="Phospholipase C/P1 nuclease"/>
    <property type="match status" value="1"/>
</dbReference>
<comment type="caution">
    <text evidence="9">The sequence shown here is derived from an EMBL/GenBank/DDBJ whole genome shotgun (WGS) entry which is preliminary data.</text>
</comment>
<keyword evidence="10" id="KW-1185">Reference proteome</keyword>
<evidence type="ECO:0000256" key="8">
    <source>
        <dbReference type="SAM" id="SignalP"/>
    </source>
</evidence>
<keyword evidence="8" id="KW-0732">Signal</keyword>
<keyword evidence="2" id="KW-0540">Nuclease</keyword>
<protein>
    <submittedName>
        <fullName evidence="9">Nuclease S1</fullName>
    </submittedName>
</protein>
<keyword evidence="5" id="KW-0378">Hydrolase</keyword>
<feature type="chain" id="PRO_5012188169" evidence="8">
    <location>
        <begin position="21"/>
        <end position="303"/>
    </location>
</feature>
<name>A0A1T3C534_9HYPO</name>
<evidence type="ECO:0000256" key="2">
    <source>
        <dbReference type="ARBA" id="ARBA00022722"/>
    </source>
</evidence>
<dbReference type="InterPro" id="IPR008947">
    <property type="entry name" value="PLipase_C/P1_nuclease_dom_sf"/>
</dbReference>
<evidence type="ECO:0000256" key="7">
    <source>
        <dbReference type="ARBA" id="ARBA00023180"/>
    </source>
</evidence>
<dbReference type="GO" id="GO:0006308">
    <property type="term" value="P:DNA catabolic process"/>
    <property type="evidence" value="ECO:0007669"/>
    <property type="project" value="InterPro"/>
</dbReference>
<comment type="similarity">
    <text evidence="1">Belongs to the nuclease type I family.</text>
</comment>
<organism evidence="9 10">
    <name type="scientific">Trichoderma guizhouense</name>
    <dbReference type="NCBI Taxonomy" id="1491466"/>
    <lineage>
        <taxon>Eukaryota</taxon>
        <taxon>Fungi</taxon>
        <taxon>Dikarya</taxon>
        <taxon>Ascomycota</taxon>
        <taxon>Pezizomycotina</taxon>
        <taxon>Sordariomycetes</taxon>
        <taxon>Hypocreomycetidae</taxon>
        <taxon>Hypocreales</taxon>
        <taxon>Hypocreaceae</taxon>
        <taxon>Trichoderma</taxon>
    </lineage>
</organism>
<keyword evidence="7" id="KW-0325">Glycoprotein</keyword>
<dbReference type="PANTHER" id="PTHR33146:SF26">
    <property type="entry name" value="ENDONUCLEASE 4"/>
    <property type="match status" value="1"/>
</dbReference>
<evidence type="ECO:0000256" key="4">
    <source>
        <dbReference type="ARBA" id="ARBA00022759"/>
    </source>
</evidence>
<dbReference type="AlphaFoldDB" id="A0A1T3C534"/>
<dbReference type="CDD" id="cd11010">
    <property type="entry name" value="S1-P1_nuclease"/>
    <property type="match status" value="1"/>
</dbReference>
<dbReference type="GO" id="GO:0004519">
    <property type="term" value="F:endonuclease activity"/>
    <property type="evidence" value="ECO:0007669"/>
    <property type="project" value="UniProtKB-KW"/>
</dbReference>
<dbReference type="Gene3D" id="1.10.575.10">
    <property type="entry name" value="P1 Nuclease"/>
    <property type="match status" value="1"/>
</dbReference>
<keyword evidence="6" id="KW-1015">Disulfide bond</keyword>
<feature type="signal peptide" evidence="8">
    <location>
        <begin position="1"/>
        <end position="20"/>
    </location>
</feature>